<evidence type="ECO:0000313" key="3">
    <source>
        <dbReference type="Proteomes" id="UP000076871"/>
    </source>
</evidence>
<feature type="compositionally biased region" description="Basic residues" evidence="1">
    <location>
        <begin position="126"/>
        <end position="136"/>
    </location>
</feature>
<evidence type="ECO:0000256" key="1">
    <source>
        <dbReference type="SAM" id="MobiDB-lite"/>
    </source>
</evidence>
<sequence length="203" mass="22781">MQTRRRSSRTCRAPSPFAFRPSLLALRPPSHSCLVHHQAVQTRRRRSRTCRAAHALPVARLFSSYGHPLPSRNLHHHAVQTRRVLCSPSPPDPRPTLSCRPAPPAATPAPDDRHSRARGPMQNSATRHRRHRRRPACKVTSERIAASMTCPPSSLICTLNRSRITRRSTWSSRARVIVHNPLIDANVHTISTCHPTMCIIGNS</sequence>
<gene>
    <name evidence="2" type="ORF">LAESUDRAFT_502129</name>
</gene>
<accession>A0A165BF14</accession>
<dbReference type="AlphaFoldDB" id="A0A165BF14"/>
<dbReference type="RefSeq" id="XP_040758657.1">
    <property type="nucleotide sequence ID" value="XM_040902709.1"/>
</dbReference>
<keyword evidence="3" id="KW-1185">Reference proteome</keyword>
<protein>
    <submittedName>
        <fullName evidence="2">Uncharacterized protein</fullName>
    </submittedName>
</protein>
<dbReference type="Proteomes" id="UP000076871">
    <property type="component" value="Unassembled WGS sequence"/>
</dbReference>
<proteinExistence type="predicted"/>
<dbReference type="GeneID" id="63819740"/>
<organism evidence="2 3">
    <name type="scientific">Laetiporus sulphureus 93-53</name>
    <dbReference type="NCBI Taxonomy" id="1314785"/>
    <lineage>
        <taxon>Eukaryota</taxon>
        <taxon>Fungi</taxon>
        <taxon>Dikarya</taxon>
        <taxon>Basidiomycota</taxon>
        <taxon>Agaricomycotina</taxon>
        <taxon>Agaricomycetes</taxon>
        <taxon>Polyporales</taxon>
        <taxon>Laetiporus</taxon>
    </lineage>
</organism>
<name>A0A165BF14_9APHY</name>
<reference evidence="2 3" key="1">
    <citation type="journal article" date="2016" name="Mol. Biol. Evol.">
        <title>Comparative Genomics of Early-Diverging Mushroom-Forming Fungi Provides Insights into the Origins of Lignocellulose Decay Capabilities.</title>
        <authorList>
            <person name="Nagy L.G."/>
            <person name="Riley R."/>
            <person name="Tritt A."/>
            <person name="Adam C."/>
            <person name="Daum C."/>
            <person name="Floudas D."/>
            <person name="Sun H."/>
            <person name="Yadav J.S."/>
            <person name="Pangilinan J."/>
            <person name="Larsson K.H."/>
            <person name="Matsuura K."/>
            <person name="Barry K."/>
            <person name="Labutti K."/>
            <person name="Kuo R."/>
            <person name="Ohm R.A."/>
            <person name="Bhattacharya S.S."/>
            <person name="Shirouzu T."/>
            <person name="Yoshinaga Y."/>
            <person name="Martin F.M."/>
            <person name="Grigoriev I.V."/>
            <person name="Hibbett D.S."/>
        </authorList>
    </citation>
    <scope>NUCLEOTIDE SEQUENCE [LARGE SCALE GENOMIC DNA]</scope>
    <source>
        <strain evidence="2 3">93-53</strain>
    </source>
</reference>
<feature type="region of interest" description="Disordered" evidence="1">
    <location>
        <begin position="82"/>
        <end position="138"/>
    </location>
</feature>
<dbReference type="InParanoid" id="A0A165BF14"/>
<dbReference type="EMBL" id="KV427673">
    <property type="protein sequence ID" value="KZT00917.1"/>
    <property type="molecule type" value="Genomic_DNA"/>
</dbReference>
<evidence type="ECO:0000313" key="2">
    <source>
        <dbReference type="EMBL" id="KZT00917.1"/>
    </source>
</evidence>